<evidence type="ECO:0000256" key="1">
    <source>
        <dbReference type="ARBA" id="ARBA00022553"/>
    </source>
</evidence>
<evidence type="ECO:0000259" key="3">
    <source>
        <dbReference type="PROSITE" id="PS50110"/>
    </source>
</evidence>
<evidence type="ECO:0000313" key="4">
    <source>
        <dbReference type="EMBL" id="MBB5687342.1"/>
    </source>
</evidence>
<dbReference type="InterPro" id="IPR001789">
    <property type="entry name" value="Sig_transdc_resp-reg_receiver"/>
</dbReference>
<protein>
    <submittedName>
        <fullName evidence="4">DNA-binding NtrC family response regulator</fullName>
    </submittedName>
</protein>
<evidence type="ECO:0000313" key="5">
    <source>
        <dbReference type="Proteomes" id="UP000549617"/>
    </source>
</evidence>
<dbReference type="InterPro" id="IPR011006">
    <property type="entry name" value="CheY-like_superfamily"/>
</dbReference>
<dbReference type="SUPFAM" id="SSF52172">
    <property type="entry name" value="CheY-like"/>
    <property type="match status" value="1"/>
</dbReference>
<dbReference type="Pfam" id="PF00072">
    <property type="entry name" value="Response_reg"/>
    <property type="match status" value="1"/>
</dbReference>
<name>A0A7W9AKX4_9SPHN</name>
<keyword evidence="1 2" id="KW-0597">Phosphoprotein</keyword>
<dbReference type="GO" id="GO:0000160">
    <property type="term" value="P:phosphorelay signal transduction system"/>
    <property type="evidence" value="ECO:0007669"/>
    <property type="project" value="InterPro"/>
</dbReference>
<dbReference type="GO" id="GO:0003677">
    <property type="term" value="F:DNA binding"/>
    <property type="evidence" value="ECO:0007669"/>
    <property type="project" value="UniProtKB-KW"/>
</dbReference>
<dbReference type="Gene3D" id="3.40.50.2300">
    <property type="match status" value="1"/>
</dbReference>
<reference evidence="4 5" key="1">
    <citation type="submission" date="2020-08" db="EMBL/GenBank/DDBJ databases">
        <title>Genomic Encyclopedia of Type Strains, Phase IV (KMG-IV): sequencing the most valuable type-strain genomes for metagenomic binning, comparative biology and taxonomic classification.</title>
        <authorList>
            <person name="Goeker M."/>
        </authorList>
    </citation>
    <scope>NUCLEOTIDE SEQUENCE [LARGE SCALE GENOMIC DNA]</scope>
    <source>
        <strain evidence="4 5">DSM 25079</strain>
    </source>
</reference>
<dbReference type="PROSITE" id="PS50110">
    <property type="entry name" value="RESPONSE_REGULATORY"/>
    <property type="match status" value="1"/>
</dbReference>
<gene>
    <name evidence="4" type="ORF">FHS49_003370</name>
</gene>
<dbReference type="SMART" id="SM00448">
    <property type="entry name" value="REC"/>
    <property type="match status" value="1"/>
</dbReference>
<dbReference type="PANTHER" id="PTHR44591:SF3">
    <property type="entry name" value="RESPONSE REGULATORY DOMAIN-CONTAINING PROTEIN"/>
    <property type="match status" value="1"/>
</dbReference>
<organism evidence="4 5">
    <name type="scientific">Sphingobium boeckii</name>
    <dbReference type="NCBI Taxonomy" id="1082345"/>
    <lineage>
        <taxon>Bacteria</taxon>
        <taxon>Pseudomonadati</taxon>
        <taxon>Pseudomonadota</taxon>
        <taxon>Alphaproteobacteria</taxon>
        <taxon>Sphingomonadales</taxon>
        <taxon>Sphingomonadaceae</taxon>
        <taxon>Sphingobium</taxon>
    </lineage>
</organism>
<keyword evidence="4" id="KW-0238">DNA-binding</keyword>
<dbReference type="EMBL" id="JACIJC010000005">
    <property type="protein sequence ID" value="MBB5687342.1"/>
    <property type="molecule type" value="Genomic_DNA"/>
</dbReference>
<sequence length="118" mass="12314">MSNARRILIVEDEPLIAMMIEDFVELLGHGHAGTADCVETALGLVAADEFDLCILDVNLRGGERSWPVADALAAAGKPFILATGGSGETTPDAHAGAPTLSKPFTMDAVKDALQRIIG</sequence>
<dbReference type="Proteomes" id="UP000549617">
    <property type="component" value="Unassembled WGS sequence"/>
</dbReference>
<dbReference type="RefSeq" id="WP_184020707.1">
    <property type="nucleotide sequence ID" value="NZ_JACIJC010000005.1"/>
</dbReference>
<keyword evidence="5" id="KW-1185">Reference proteome</keyword>
<comment type="caution">
    <text evidence="4">The sequence shown here is derived from an EMBL/GenBank/DDBJ whole genome shotgun (WGS) entry which is preliminary data.</text>
</comment>
<accession>A0A7W9AKX4</accession>
<evidence type="ECO:0000256" key="2">
    <source>
        <dbReference type="PROSITE-ProRule" id="PRU00169"/>
    </source>
</evidence>
<dbReference type="InterPro" id="IPR050595">
    <property type="entry name" value="Bact_response_regulator"/>
</dbReference>
<dbReference type="AlphaFoldDB" id="A0A7W9AKX4"/>
<feature type="modified residue" description="4-aspartylphosphate" evidence="2">
    <location>
        <position position="56"/>
    </location>
</feature>
<proteinExistence type="predicted"/>
<feature type="domain" description="Response regulatory" evidence="3">
    <location>
        <begin position="6"/>
        <end position="117"/>
    </location>
</feature>
<dbReference type="PANTHER" id="PTHR44591">
    <property type="entry name" value="STRESS RESPONSE REGULATOR PROTEIN 1"/>
    <property type="match status" value="1"/>
</dbReference>